<evidence type="ECO:0000313" key="2">
    <source>
        <dbReference type="Proteomes" id="UP001234297"/>
    </source>
</evidence>
<dbReference type="EMBL" id="CM056811">
    <property type="protein sequence ID" value="KAJ8637008.1"/>
    <property type="molecule type" value="Genomic_DNA"/>
</dbReference>
<organism evidence="1 2">
    <name type="scientific">Persea americana</name>
    <name type="common">Avocado</name>
    <dbReference type="NCBI Taxonomy" id="3435"/>
    <lineage>
        <taxon>Eukaryota</taxon>
        <taxon>Viridiplantae</taxon>
        <taxon>Streptophyta</taxon>
        <taxon>Embryophyta</taxon>
        <taxon>Tracheophyta</taxon>
        <taxon>Spermatophyta</taxon>
        <taxon>Magnoliopsida</taxon>
        <taxon>Magnoliidae</taxon>
        <taxon>Laurales</taxon>
        <taxon>Lauraceae</taxon>
        <taxon>Persea</taxon>
    </lineage>
</organism>
<reference evidence="1 2" key="1">
    <citation type="journal article" date="2022" name="Hortic Res">
        <title>A haplotype resolved chromosomal level avocado genome allows analysis of novel avocado genes.</title>
        <authorList>
            <person name="Nath O."/>
            <person name="Fletcher S.J."/>
            <person name="Hayward A."/>
            <person name="Shaw L.M."/>
            <person name="Masouleh A.K."/>
            <person name="Furtado A."/>
            <person name="Henry R.J."/>
            <person name="Mitter N."/>
        </authorList>
    </citation>
    <scope>NUCLEOTIDE SEQUENCE [LARGE SCALE GENOMIC DNA]</scope>
    <source>
        <strain evidence="2">cv. Hass</strain>
    </source>
</reference>
<name>A0ACC2LUZ5_PERAE</name>
<protein>
    <submittedName>
        <fullName evidence="1">Uncharacterized protein</fullName>
    </submittedName>
</protein>
<sequence length="92" mass="9945">MNIDTTLQHVPDFSSTALLSSKGDSAKSNTYSNNRGRTGYQGRGRARSNPKGRDQGFSDKQSTEALSTEAVLSNLQQNWTLCSGLLPSYGLC</sequence>
<keyword evidence="2" id="KW-1185">Reference proteome</keyword>
<gene>
    <name evidence="1" type="ORF">MRB53_011275</name>
</gene>
<dbReference type="Proteomes" id="UP001234297">
    <property type="component" value="Chromosome 3"/>
</dbReference>
<proteinExistence type="predicted"/>
<evidence type="ECO:0000313" key="1">
    <source>
        <dbReference type="EMBL" id="KAJ8637008.1"/>
    </source>
</evidence>
<accession>A0ACC2LUZ5</accession>
<comment type="caution">
    <text evidence="1">The sequence shown here is derived from an EMBL/GenBank/DDBJ whole genome shotgun (WGS) entry which is preliminary data.</text>
</comment>